<keyword evidence="2" id="KW-0732">Signal</keyword>
<name>A0ABP0K9D9_9DINO</name>
<accession>A0ABP0K9D9</accession>
<reference evidence="3 4" key="1">
    <citation type="submission" date="2024-02" db="EMBL/GenBank/DDBJ databases">
        <authorList>
            <person name="Chen Y."/>
            <person name="Shah S."/>
            <person name="Dougan E. K."/>
            <person name="Thang M."/>
            <person name="Chan C."/>
        </authorList>
    </citation>
    <scope>NUCLEOTIDE SEQUENCE [LARGE SCALE GENOMIC DNA]</scope>
</reference>
<keyword evidence="4" id="KW-1185">Reference proteome</keyword>
<protein>
    <recommendedName>
        <fullName evidence="5">Cyclin N-terminal domain-containing protein</fullName>
    </recommendedName>
</protein>
<evidence type="ECO:0000313" key="4">
    <source>
        <dbReference type="Proteomes" id="UP001642484"/>
    </source>
</evidence>
<evidence type="ECO:0000313" key="3">
    <source>
        <dbReference type="EMBL" id="CAK9023400.1"/>
    </source>
</evidence>
<dbReference type="Proteomes" id="UP001642484">
    <property type="component" value="Unassembled WGS sequence"/>
</dbReference>
<feature type="signal peptide" evidence="2">
    <location>
        <begin position="1"/>
        <end position="18"/>
    </location>
</feature>
<feature type="compositionally biased region" description="Basic and acidic residues" evidence="1">
    <location>
        <begin position="26"/>
        <end position="37"/>
    </location>
</feature>
<evidence type="ECO:0000256" key="1">
    <source>
        <dbReference type="SAM" id="MobiDB-lite"/>
    </source>
</evidence>
<evidence type="ECO:0000256" key="2">
    <source>
        <dbReference type="SAM" id="SignalP"/>
    </source>
</evidence>
<feature type="chain" id="PRO_5046611232" description="Cyclin N-terminal domain-containing protein" evidence="2">
    <location>
        <begin position="19"/>
        <end position="248"/>
    </location>
</feature>
<dbReference type="EMBL" id="CAXAMN010007914">
    <property type="protein sequence ID" value="CAK9023400.1"/>
    <property type="molecule type" value="Genomic_DNA"/>
</dbReference>
<sequence>MAALASAMKMLNVLGVAGCAERDKGDVAGRQAPRGETKSMTTPSTSAGTPSSIAISGSSISSQSNVRWGQNSCLPPGHWLREHERFAFSLEDLDLLAVYLELSKVPSSFASAKSAKLLLSMLRFLRSLDIPVQDICCLLAHASIYFKDIYAIIGPNMNRDELANVLVLLVFLAHSHVHDETCQLKVWHRYLFKGYCNLPTLSKATLELMKRRDYKLRVEDYDLEVALQCFKKVVRWQKEAPVEVIREI</sequence>
<proteinExistence type="predicted"/>
<feature type="compositionally biased region" description="Low complexity" evidence="1">
    <location>
        <begin position="41"/>
        <end position="51"/>
    </location>
</feature>
<feature type="region of interest" description="Disordered" evidence="1">
    <location>
        <begin position="26"/>
        <end position="51"/>
    </location>
</feature>
<evidence type="ECO:0008006" key="5">
    <source>
        <dbReference type="Google" id="ProtNLM"/>
    </source>
</evidence>
<gene>
    <name evidence="3" type="ORF">CCMP2556_LOCUS15215</name>
</gene>
<comment type="caution">
    <text evidence="3">The sequence shown here is derived from an EMBL/GenBank/DDBJ whole genome shotgun (WGS) entry which is preliminary data.</text>
</comment>
<organism evidence="3 4">
    <name type="scientific">Durusdinium trenchii</name>
    <dbReference type="NCBI Taxonomy" id="1381693"/>
    <lineage>
        <taxon>Eukaryota</taxon>
        <taxon>Sar</taxon>
        <taxon>Alveolata</taxon>
        <taxon>Dinophyceae</taxon>
        <taxon>Suessiales</taxon>
        <taxon>Symbiodiniaceae</taxon>
        <taxon>Durusdinium</taxon>
    </lineage>
</organism>